<protein>
    <submittedName>
        <fullName evidence="1">Uncharacterized protein</fullName>
    </submittedName>
</protein>
<dbReference type="EMBL" id="GBRH01176784">
    <property type="protein sequence ID" value="JAE21112.1"/>
    <property type="molecule type" value="Transcribed_RNA"/>
</dbReference>
<sequence>MSLQWTISLNPYFSSLLYSLYCRQYYTLWHV</sequence>
<reference evidence="1" key="1">
    <citation type="submission" date="2014-09" db="EMBL/GenBank/DDBJ databases">
        <authorList>
            <person name="Magalhaes I.L.F."/>
            <person name="Oliveira U."/>
            <person name="Santos F.R."/>
            <person name="Vidigal T.H.D.A."/>
            <person name="Brescovit A.D."/>
            <person name="Santos A.J."/>
        </authorList>
    </citation>
    <scope>NUCLEOTIDE SEQUENCE</scope>
    <source>
        <tissue evidence="1">Shoot tissue taken approximately 20 cm above the soil surface</tissue>
    </source>
</reference>
<proteinExistence type="predicted"/>
<evidence type="ECO:0000313" key="1">
    <source>
        <dbReference type="EMBL" id="JAE21112.1"/>
    </source>
</evidence>
<reference evidence="1" key="2">
    <citation type="journal article" date="2015" name="Data Brief">
        <title>Shoot transcriptome of the giant reed, Arundo donax.</title>
        <authorList>
            <person name="Barrero R.A."/>
            <person name="Guerrero F.D."/>
            <person name="Moolhuijzen P."/>
            <person name="Goolsby J.A."/>
            <person name="Tidwell J."/>
            <person name="Bellgard S.E."/>
            <person name="Bellgard M.I."/>
        </authorList>
    </citation>
    <scope>NUCLEOTIDE SEQUENCE</scope>
    <source>
        <tissue evidence="1">Shoot tissue taken approximately 20 cm above the soil surface</tissue>
    </source>
</reference>
<name>A0A0A9G9J2_ARUDO</name>
<dbReference type="AlphaFoldDB" id="A0A0A9G9J2"/>
<accession>A0A0A9G9J2</accession>
<organism evidence="1">
    <name type="scientific">Arundo donax</name>
    <name type="common">Giant reed</name>
    <name type="synonym">Donax arundinaceus</name>
    <dbReference type="NCBI Taxonomy" id="35708"/>
    <lineage>
        <taxon>Eukaryota</taxon>
        <taxon>Viridiplantae</taxon>
        <taxon>Streptophyta</taxon>
        <taxon>Embryophyta</taxon>
        <taxon>Tracheophyta</taxon>
        <taxon>Spermatophyta</taxon>
        <taxon>Magnoliopsida</taxon>
        <taxon>Liliopsida</taxon>
        <taxon>Poales</taxon>
        <taxon>Poaceae</taxon>
        <taxon>PACMAD clade</taxon>
        <taxon>Arundinoideae</taxon>
        <taxon>Arundineae</taxon>
        <taxon>Arundo</taxon>
    </lineage>
</organism>